<gene>
    <name evidence="2" type="ORF">SAMN04488528_10277</name>
</gene>
<dbReference type="OrthoDB" id="2651377at2"/>
<feature type="chain" id="PRO_5011795607" description="Toxin ETX/toxin MTX2" evidence="1">
    <location>
        <begin position="27"/>
        <end position="207"/>
    </location>
</feature>
<dbReference type="Proteomes" id="UP000198619">
    <property type="component" value="Unassembled WGS sequence"/>
</dbReference>
<keyword evidence="1" id="KW-0732">Signal</keyword>
<feature type="signal peptide" evidence="1">
    <location>
        <begin position="1"/>
        <end position="26"/>
    </location>
</feature>
<organism evidence="2 3">
    <name type="scientific">Clostridium frigidicarnis</name>
    <dbReference type="NCBI Taxonomy" id="84698"/>
    <lineage>
        <taxon>Bacteria</taxon>
        <taxon>Bacillati</taxon>
        <taxon>Bacillota</taxon>
        <taxon>Clostridia</taxon>
        <taxon>Eubacteriales</taxon>
        <taxon>Clostridiaceae</taxon>
        <taxon>Clostridium</taxon>
    </lineage>
</organism>
<dbReference type="AlphaFoldDB" id="A0A1I0ZZ22"/>
<dbReference type="RefSeq" id="WP_090042360.1">
    <property type="nucleotide sequence ID" value="NZ_FOKI01000027.1"/>
</dbReference>
<evidence type="ECO:0008006" key="4">
    <source>
        <dbReference type="Google" id="ProtNLM"/>
    </source>
</evidence>
<sequence>MKKVLSVLCIAVMSLNLIMPTTSVSAKEHSIKTEITNPNDNLMVTEDDKGITVIDRNLLNSKFSIEDLDDDEIVSRMASYKVKNIQNLGEYIDYSTVYQTLSGASGITLNLGLQKSISASVTSTFGVSKSDISSSVGFNVSKSYSVSYGGSYTVPSNVSRAVLKAHPLYEKYEYGIYLRGKMGLPDTRMETGYALKPIGIHYSKEFR</sequence>
<protein>
    <recommendedName>
        <fullName evidence="4">Toxin ETX/toxin MTX2</fullName>
    </recommendedName>
</protein>
<reference evidence="2 3" key="1">
    <citation type="submission" date="2016-10" db="EMBL/GenBank/DDBJ databases">
        <authorList>
            <person name="de Groot N.N."/>
        </authorList>
    </citation>
    <scope>NUCLEOTIDE SEQUENCE [LARGE SCALE GENOMIC DNA]</scope>
    <source>
        <strain evidence="2 3">DSM 12271</strain>
    </source>
</reference>
<name>A0A1I0ZZ22_9CLOT</name>
<evidence type="ECO:0000313" key="2">
    <source>
        <dbReference type="EMBL" id="SFB30316.1"/>
    </source>
</evidence>
<evidence type="ECO:0000256" key="1">
    <source>
        <dbReference type="SAM" id="SignalP"/>
    </source>
</evidence>
<accession>A0A1I0ZZ22</accession>
<keyword evidence="3" id="KW-1185">Reference proteome</keyword>
<dbReference type="EMBL" id="FOKI01000027">
    <property type="protein sequence ID" value="SFB30316.1"/>
    <property type="molecule type" value="Genomic_DNA"/>
</dbReference>
<proteinExistence type="predicted"/>
<evidence type="ECO:0000313" key="3">
    <source>
        <dbReference type="Proteomes" id="UP000198619"/>
    </source>
</evidence>